<proteinExistence type="predicted"/>
<dbReference type="EMBL" id="LWQT01000109">
    <property type="protein sequence ID" value="OAN44798.1"/>
    <property type="molecule type" value="Genomic_DNA"/>
</dbReference>
<comment type="caution">
    <text evidence="2">The sequence shown here is derived from an EMBL/GenBank/DDBJ whole genome shotgun (WGS) entry which is preliminary data.</text>
</comment>
<organism evidence="2 3">
    <name type="scientific">Paramagnetospirillum marisnigri</name>
    <dbReference type="NCBI Taxonomy" id="1285242"/>
    <lineage>
        <taxon>Bacteria</taxon>
        <taxon>Pseudomonadati</taxon>
        <taxon>Pseudomonadota</taxon>
        <taxon>Alphaproteobacteria</taxon>
        <taxon>Rhodospirillales</taxon>
        <taxon>Magnetospirillaceae</taxon>
        <taxon>Paramagnetospirillum</taxon>
    </lineage>
</organism>
<accession>A0A178M9S1</accession>
<sequence length="60" mass="6848">MDADDLEPRKAAATLKTLDPMSIEELRDYIGDLEAEILRVREAIKRKEAVKLGAEAFFKR</sequence>
<dbReference type="OrthoDB" id="7364583at2"/>
<keyword evidence="3" id="KW-1185">Reference proteome</keyword>
<keyword evidence="1" id="KW-0175">Coiled coil</keyword>
<dbReference type="AlphaFoldDB" id="A0A178M9S1"/>
<dbReference type="RefSeq" id="WP_068495635.1">
    <property type="nucleotide sequence ID" value="NZ_LWQT01000109.1"/>
</dbReference>
<gene>
    <name evidence="2" type="ORF">A6A04_08255</name>
</gene>
<evidence type="ECO:0008006" key="4">
    <source>
        <dbReference type="Google" id="ProtNLM"/>
    </source>
</evidence>
<protein>
    <recommendedName>
        <fullName evidence="4">DUF1192 domain-containing protein</fullName>
    </recommendedName>
</protein>
<dbReference type="InterPro" id="IPR009579">
    <property type="entry name" value="DUF1192"/>
</dbReference>
<evidence type="ECO:0000313" key="3">
    <source>
        <dbReference type="Proteomes" id="UP000078428"/>
    </source>
</evidence>
<evidence type="ECO:0000256" key="1">
    <source>
        <dbReference type="SAM" id="Coils"/>
    </source>
</evidence>
<evidence type="ECO:0000313" key="2">
    <source>
        <dbReference type="EMBL" id="OAN44798.1"/>
    </source>
</evidence>
<dbReference type="Proteomes" id="UP000078428">
    <property type="component" value="Unassembled WGS sequence"/>
</dbReference>
<dbReference type="STRING" id="1285242.A6A04_08255"/>
<name>A0A178M9S1_9PROT</name>
<dbReference type="Pfam" id="PF06698">
    <property type="entry name" value="DUF1192"/>
    <property type="match status" value="1"/>
</dbReference>
<reference evidence="2 3" key="1">
    <citation type="submission" date="2016-04" db="EMBL/GenBank/DDBJ databases">
        <title>Draft genome sequence of freshwater magnetotactic bacteria Magnetospirillum marisnigri SP-1 and Magnetospirillum moscoviense BB-1.</title>
        <authorList>
            <person name="Koziaeva V."/>
            <person name="Dziuba M.V."/>
            <person name="Ivanov T.M."/>
            <person name="Kuznetsov B."/>
            <person name="Grouzdev D.S."/>
        </authorList>
    </citation>
    <scope>NUCLEOTIDE SEQUENCE [LARGE SCALE GENOMIC DNA]</scope>
    <source>
        <strain evidence="2 3">SP-1</strain>
    </source>
</reference>
<feature type="coiled-coil region" evidence="1">
    <location>
        <begin position="23"/>
        <end position="50"/>
    </location>
</feature>